<gene>
    <name evidence="1" type="ORF">ACFFIZ_19560</name>
</gene>
<accession>A0ABV6CNX4</accession>
<dbReference type="SUPFAM" id="SSF52172">
    <property type="entry name" value="CheY-like"/>
    <property type="match status" value="1"/>
</dbReference>
<evidence type="ECO:0008006" key="3">
    <source>
        <dbReference type="Google" id="ProtNLM"/>
    </source>
</evidence>
<evidence type="ECO:0000313" key="1">
    <source>
        <dbReference type="EMBL" id="MFC0202443.1"/>
    </source>
</evidence>
<comment type="caution">
    <text evidence="1">The sequence shown here is derived from an EMBL/GenBank/DDBJ whole genome shotgun (WGS) entry which is preliminary data.</text>
</comment>
<sequence length="123" mass="13239">MSYLIMIVEDEYWTARDLAAEARDRGVAVAGPTSSIPDAINLLKGSRSPDAAILDVQLRADEVFPLADMLLGADIPFVFATGYEKHELPDRYADIPHIGKPFSSGDCIEAALALAVAHTSLPQ</sequence>
<proteinExistence type="predicted"/>
<dbReference type="EMBL" id="JBHLWQ010000187">
    <property type="protein sequence ID" value="MFC0202443.1"/>
    <property type="molecule type" value="Genomic_DNA"/>
</dbReference>
<dbReference type="Gene3D" id="3.40.50.2300">
    <property type="match status" value="1"/>
</dbReference>
<organism evidence="1 2">
    <name type="scientific">Paracoccus rhizosphaerae</name>
    <dbReference type="NCBI Taxonomy" id="1133347"/>
    <lineage>
        <taxon>Bacteria</taxon>
        <taxon>Pseudomonadati</taxon>
        <taxon>Pseudomonadota</taxon>
        <taxon>Alphaproteobacteria</taxon>
        <taxon>Rhodobacterales</taxon>
        <taxon>Paracoccaceae</taxon>
        <taxon>Paracoccus</taxon>
    </lineage>
</organism>
<keyword evidence="2" id="KW-1185">Reference proteome</keyword>
<protein>
    <recommendedName>
        <fullName evidence="3">Response regulator</fullName>
    </recommendedName>
</protein>
<dbReference type="InterPro" id="IPR011006">
    <property type="entry name" value="CheY-like_superfamily"/>
</dbReference>
<dbReference type="Proteomes" id="UP001589795">
    <property type="component" value="Unassembled WGS sequence"/>
</dbReference>
<evidence type="ECO:0000313" key="2">
    <source>
        <dbReference type="Proteomes" id="UP001589795"/>
    </source>
</evidence>
<dbReference type="RefSeq" id="WP_265508946.1">
    <property type="nucleotide sequence ID" value="NZ_JAOTBE010000160.1"/>
</dbReference>
<reference evidence="1 2" key="1">
    <citation type="submission" date="2024-09" db="EMBL/GenBank/DDBJ databases">
        <authorList>
            <person name="Sun Q."/>
            <person name="Mori K."/>
        </authorList>
    </citation>
    <scope>NUCLEOTIDE SEQUENCE [LARGE SCALE GENOMIC DNA]</scope>
    <source>
        <strain evidence="1 2">CCM 7904</strain>
    </source>
</reference>
<name>A0ABV6CNX4_9RHOB</name>